<keyword evidence="1" id="KW-1133">Transmembrane helix</keyword>
<dbReference type="EMBL" id="CP001778">
    <property type="protein sequence ID" value="ADD41947.1"/>
    <property type="molecule type" value="Genomic_DNA"/>
</dbReference>
<feature type="transmembrane region" description="Helical" evidence="1">
    <location>
        <begin position="37"/>
        <end position="59"/>
    </location>
</feature>
<feature type="transmembrane region" description="Helical" evidence="1">
    <location>
        <begin position="7"/>
        <end position="25"/>
    </location>
</feature>
<evidence type="ECO:0000313" key="2">
    <source>
        <dbReference type="EMBL" id="ADD41947.1"/>
    </source>
</evidence>
<dbReference type="KEGG" id="sna:Snas_2258"/>
<keyword evidence="3" id="KW-1185">Reference proteome</keyword>
<feature type="transmembrane region" description="Helical" evidence="1">
    <location>
        <begin position="329"/>
        <end position="352"/>
    </location>
</feature>
<feature type="transmembrane region" description="Helical" evidence="1">
    <location>
        <begin position="213"/>
        <end position="234"/>
    </location>
</feature>
<feature type="transmembrane region" description="Helical" evidence="1">
    <location>
        <begin position="278"/>
        <end position="299"/>
    </location>
</feature>
<feature type="transmembrane region" description="Helical" evidence="1">
    <location>
        <begin position="117"/>
        <end position="137"/>
    </location>
</feature>
<dbReference type="RefSeq" id="WP_013017518.1">
    <property type="nucleotide sequence ID" value="NC_013947.1"/>
</dbReference>
<feature type="transmembrane region" description="Helical" evidence="1">
    <location>
        <begin position="388"/>
        <end position="408"/>
    </location>
</feature>
<keyword evidence="1" id="KW-0472">Membrane</keyword>
<protein>
    <submittedName>
        <fullName evidence="2">Uncharacterized protein</fullName>
    </submittedName>
</protein>
<accession>D3Q3A6</accession>
<dbReference type="Proteomes" id="UP000000844">
    <property type="component" value="Chromosome"/>
</dbReference>
<feature type="transmembrane region" description="Helical" evidence="1">
    <location>
        <begin position="149"/>
        <end position="170"/>
    </location>
</feature>
<name>D3Q3A6_STANL</name>
<dbReference type="AlphaFoldDB" id="D3Q3A6"/>
<feature type="transmembrane region" description="Helical" evidence="1">
    <location>
        <begin position="246"/>
        <end position="266"/>
    </location>
</feature>
<feature type="transmembrane region" description="Helical" evidence="1">
    <location>
        <begin position="359"/>
        <end position="376"/>
    </location>
</feature>
<reference evidence="2 3" key="1">
    <citation type="journal article" date="2009" name="Stand. Genomic Sci.">
        <title>Complete genome sequence of Stackebrandtia nassauensis type strain (LLR-40K-21).</title>
        <authorList>
            <person name="Munk C."/>
            <person name="Lapidus A."/>
            <person name="Copeland A."/>
            <person name="Jando M."/>
            <person name="Mayilraj S."/>
            <person name="Glavina Del Rio T."/>
            <person name="Nolan M."/>
            <person name="Chen F."/>
            <person name="Lucas S."/>
            <person name="Tice H."/>
            <person name="Cheng J.F."/>
            <person name="Han C."/>
            <person name="Detter J.C."/>
            <person name="Bruce D."/>
            <person name="Goodwin L."/>
            <person name="Chain P."/>
            <person name="Pitluck S."/>
            <person name="Goker M."/>
            <person name="Ovchinikova G."/>
            <person name="Pati A."/>
            <person name="Ivanova N."/>
            <person name="Mavromatis K."/>
            <person name="Chen A."/>
            <person name="Palaniappan K."/>
            <person name="Land M."/>
            <person name="Hauser L."/>
            <person name="Chang Y.J."/>
            <person name="Jeffries C.D."/>
            <person name="Bristow J."/>
            <person name="Eisen J.A."/>
            <person name="Markowitz V."/>
            <person name="Hugenholtz P."/>
            <person name="Kyrpides N.C."/>
            <person name="Klenk H.P."/>
        </authorList>
    </citation>
    <scope>NUCLEOTIDE SEQUENCE [LARGE SCALE GENOMIC DNA]</scope>
    <source>
        <strain evidence="3">DSM 44728 / CIP 108903 / NRRL B-16338 / NBRC 102104 / LLR-40K-21</strain>
    </source>
</reference>
<dbReference type="eggNOG" id="ENOG5032EMY">
    <property type="taxonomic scope" value="Bacteria"/>
</dbReference>
<proteinExistence type="predicted"/>
<dbReference type="OrthoDB" id="3539663at2"/>
<dbReference type="STRING" id="446470.Snas_2258"/>
<organism evidence="2 3">
    <name type="scientific">Stackebrandtia nassauensis (strain DSM 44728 / CIP 108903 / NRRL B-16338 / NBRC 102104 / LLR-40K-21)</name>
    <dbReference type="NCBI Taxonomy" id="446470"/>
    <lineage>
        <taxon>Bacteria</taxon>
        <taxon>Bacillati</taxon>
        <taxon>Actinomycetota</taxon>
        <taxon>Actinomycetes</taxon>
        <taxon>Glycomycetales</taxon>
        <taxon>Glycomycetaceae</taxon>
        <taxon>Stackebrandtia</taxon>
    </lineage>
</organism>
<dbReference type="HOGENOM" id="CLU_653657_0_0_11"/>
<evidence type="ECO:0000256" key="1">
    <source>
        <dbReference type="SAM" id="Phobius"/>
    </source>
</evidence>
<sequence length="420" mass="45170">MTWKRIAGWSFAAAPPLVLVGWALMRLNGAGGQEPGWTLAHIAWGLNAVMHAVICVELYRRAKDTTGKGRVLATGCLIVGVLGAVCLLAQMVIDLVVGFATDNRTDMRAMSGQIHDLYGVQLAVYDVGPVLLFLVLITQAIHVAVLKRGTTAFAALVTLAVVVSGTELLLEIPLRLAQASSALILWIAFVPVARELSRRDTSDVTRATRWRSLAGWSLILAPVGQVGGWTLMMLGGNDGDRLLSTVAHTVWLIGFLMLGVVCVELYRRVRGHGAGQLFARVSLAVALISIAASVLEMLVDLYTLFATVNRAQMEALDEQIRGIPGAEQILYGFGTQAVYIGFLALVIQLAVLKRISATTLTFVLATLVLFVGYELLDNVVEGPVRQSIMPLAVLCMWLALAPLGWRLLKPVTTTAGPRVA</sequence>
<keyword evidence="1" id="KW-0812">Transmembrane</keyword>
<evidence type="ECO:0000313" key="3">
    <source>
        <dbReference type="Proteomes" id="UP000000844"/>
    </source>
</evidence>
<feature type="transmembrane region" description="Helical" evidence="1">
    <location>
        <begin position="71"/>
        <end position="97"/>
    </location>
</feature>
<feature type="transmembrane region" description="Helical" evidence="1">
    <location>
        <begin position="176"/>
        <end position="193"/>
    </location>
</feature>
<gene>
    <name evidence="2" type="ordered locus">Snas_2258</name>
</gene>